<dbReference type="Proteomes" id="UP000193920">
    <property type="component" value="Unassembled WGS sequence"/>
</dbReference>
<keyword evidence="3" id="KW-1185">Reference proteome</keyword>
<name>A0A1Y2AYN3_9FUNG</name>
<organism evidence="2 3">
    <name type="scientific">Neocallimastix californiae</name>
    <dbReference type="NCBI Taxonomy" id="1754190"/>
    <lineage>
        <taxon>Eukaryota</taxon>
        <taxon>Fungi</taxon>
        <taxon>Fungi incertae sedis</taxon>
        <taxon>Chytridiomycota</taxon>
        <taxon>Chytridiomycota incertae sedis</taxon>
        <taxon>Neocallimastigomycetes</taxon>
        <taxon>Neocallimastigales</taxon>
        <taxon>Neocallimastigaceae</taxon>
        <taxon>Neocallimastix</taxon>
    </lineage>
</organism>
<evidence type="ECO:0000313" key="2">
    <source>
        <dbReference type="EMBL" id="ORY27693.1"/>
    </source>
</evidence>
<accession>A0A1Y2AYN3</accession>
<dbReference type="EMBL" id="MCOG01000191">
    <property type="protein sequence ID" value="ORY27693.1"/>
    <property type="molecule type" value="Genomic_DNA"/>
</dbReference>
<protein>
    <submittedName>
        <fullName evidence="2">Uncharacterized protein</fullName>
    </submittedName>
</protein>
<proteinExistence type="predicted"/>
<comment type="caution">
    <text evidence="2">The sequence shown here is derived from an EMBL/GenBank/DDBJ whole genome shotgun (WGS) entry which is preliminary data.</text>
</comment>
<feature type="region of interest" description="Disordered" evidence="1">
    <location>
        <begin position="131"/>
        <end position="154"/>
    </location>
</feature>
<dbReference type="AlphaFoldDB" id="A0A1Y2AYN3"/>
<evidence type="ECO:0000313" key="3">
    <source>
        <dbReference type="Proteomes" id="UP000193920"/>
    </source>
</evidence>
<evidence type="ECO:0000256" key="1">
    <source>
        <dbReference type="SAM" id="MobiDB-lite"/>
    </source>
</evidence>
<gene>
    <name evidence="2" type="ORF">LY90DRAFT_513339</name>
</gene>
<reference evidence="2 3" key="1">
    <citation type="submission" date="2016-08" db="EMBL/GenBank/DDBJ databases">
        <title>A Parts List for Fungal Cellulosomes Revealed by Comparative Genomics.</title>
        <authorList>
            <consortium name="DOE Joint Genome Institute"/>
            <person name="Haitjema C.H."/>
            <person name="Gilmore S.P."/>
            <person name="Henske J.K."/>
            <person name="Solomon K.V."/>
            <person name="De Groot R."/>
            <person name="Kuo A."/>
            <person name="Mondo S.J."/>
            <person name="Salamov A.A."/>
            <person name="Labutti K."/>
            <person name="Zhao Z."/>
            <person name="Chiniquy J."/>
            <person name="Barry K."/>
            <person name="Brewer H.M."/>
            <person name="Purvine S.O."/>
            <person name="Wright A.T."/>
            <person name="Boxma B."/>
            <person name="Van Alen T."/>
            <person name="Hackstein J.H."/>
            <person name="Baker S.E."/>
            <person name="Grigoriev I.V."/>
            <person name="O'Malley M.A."/>
        </authorList>
    </citation>
    <scope>NUCLEOTIDE SEQUENCE [LARGE SCALE GENOMIC DNA]</scope>
    <source>
        <strain evidence="2 3">G1</strain>
    </source>
</reference>
<sequence length="211" mass="24682">MDPVNQIFTTSFDPDNDNTLHSFSNYFINSYFPGSHPIYKTVPEEQMNDFVNSNDTYYITDNENLSLSEGSDDDGNENTLNNYNNNFNHIYNFVNIFESFLASSHEVYPYLFDEYLTHEYPTYEYPAYENPNHECSTNESLDNKCPTGSDNNEDSMDIEDYADDTTSDYSGYKIKVIFDLFIFSKILFNFTNFLEYPLCFWPSVQSIFLAQ</sequence>
<feature type="compositionally biased region" description="Polar residues" evidence="1">
    <location>
        <begin position="133"/>
        <end position="150"/>
    </location>
</feature>